<reference evidence="3" key="1">
    <citation type="journal article" date="2017" name="Nat. Ecol. Evol.">
        <title>Genome expansion and lineage-specific genetic innovations in the forest pathogenic fungi Armillaria.</title>
        <authorList>
            <person name="Sipos G."/>
            <person name="Prasanna A.N."/>
            <person name="Walter M.C."/>
            <person name="O'Connor E."/>
            <person name="Balint B."/>
            <person name="Krizsan K."/>
            <person name="Kiss B."/>
            <person name="Hess J."/>
            <person name="Varga T."/>
            <person name="Slot J."/>
            <person name="Riley R."/>
            <person name="Boka B."/>
            <person name="Rigling D."/>
            <person name="Barry K."/>
            <person name="Lee J."/>
            <person name="Mihaltcheva S."/>
            <person name="LaButti K."/>
            <person name="Lipzen A."/>
            <person name="Waldron R."/>
            <person name="Moloney N.M."/>
            <person name="Sperisen C."/>
            <person name="Kredics L."/>
            <person name="Vagvoelgyi C."/>
            <person name="Patrignani A."/>
            <person name="Fitzpatrick D."/>
            <person name="Nagy I."/>
            <person name="Doyle S."/>
            <person name="Anderson J.B."/>
            <person name="Grigoriev I.V."/>
            <person name="Gueldener U."/>
            <person name="Muensterkoetter M."/>
            <person name="Nagy L.G."/>
        </authorList>
    </citation>
    <scope>NUCLEOTIDE SEQUENCE [LARGE SCALE GENOMIC DNA]</scope>
    <source>
        <strain evidence="3">Ar21-2</strain>
    </source>
</reference>
<proteinExistence type="predicted"/>
<gene>
    <name evidence="2" type="ORF">ARMGADRAFT_1038577</name>
</gene>
<keyword evidence="3" id="KW-1185">Reference proteome</keyword>
<evidence type="ECO:0000313" key="2">
    <source>
        <dbReference type="EMBL" id="PBK82552.1"/>
    </source>
</evidence>
<feature type="region of interest" description="Disordered" evidence="1">
    <location>
        <begin position="95"/>
        <end position="153"/>
    </location>
</feature>
<protein>
    <submittedName>
        <fullName evidence="2">Uncharacterized protein</fullName>
    </submittedName>
</protein>
<accession>A0A2H3CTQ0</accession>
<evidence type="ECO:0000256" key="1">
    <source>
        <dbReference type="SAM" id="MobiDB-lite"/>
    </source>
</evidence>
<dbReference type="Proteomes" id="UP000217790">
    <property type="component" value="Unassembled WGS sequence"/>
</dbReference>
<dbReference type="InParanoid" id="A0A2H3CTQ0"/>
<dbReference type="OrthoDB" id="2881925at2759"/>
<name>A0A2H3CTQ0_ARMGA</name>
<dbReference type="AlphaFoldDB" id="A0A2H3CTQ0"/>
<evidence type="ECO:0000313" key="3">
    <source>
        <dbReference type="Proteomes" id="UP000217790"/>
    </source>
</evidence>
<dbReference type="EMBL" id="KZ293716">
    <property type="protein sequence ID" value="PBK82552.1"/>
    <property type="molecule type" value="Genomic_DNA"/>
</dbReference>
<organism evidence="2 3">
    <name type="scientific">Armillaria gallica</name>
    <name type="common">Bulbous honey fungus</name>
    <name type="synonym">Armillaria bulbosa</name>
    <dbReference type="NCBI Taxonomy" id="47427"/>
    <lineage>
        <taxon>Eukaryota</taxon>
        <taxon>Fungi</taxon>
        <taxon>Dikarya</taxon>
        <taxon>Basidiomycota</taxon>
        <taxon>Agaricomycotina</taxon>
        <taxon>Agaricomycetes</taxon>
        <taxon>Agaricomycetidae</taxon>
        <taxon>Agaricales</taxon>
        <taxon>Marasmiineae</taxon>
        <taxon>Physalacriaceae</taxon>
        <taxon>Armillaria</taxon>
    </lineage>
</organism>
<sequence length="195" mass="21978">MHPGKYSDKSKEINVTVLFSLCLNSPRSDATTRYKVTPVDVDTLRLVRRERGEKNALVRYYNAGDVEALKQRLKQDPSSPKKTGEKILAETEFGQTLTSAPSLPGISKAKMKEESLSRAKNKGKSPAKQNEDVSESIEKAPSSSKPKKSPVKKNYDGPGEFCVCDLRACVHLRFMYNHLRSYQYIYDIITACHYL</sequence>